<feature type="domain" description="PASTA" evidence="17">
    <location>
        <begin position="489"/>
        <end position="555"/>
    </location>
</feature>
<comment type="subcellular location">
    <subcellularLocation>
        <location evidence="11">Spore membrane</location>
        <topology evidence="11">Single-pass type II membrane protein</topology>
    </subcellularLocation>
</comment>
<dbReference type="GO" id="GO:0005524">
    <property type="term" value="F:ATP binding"/>
    <property type="evidence" value="ECO:0007669"/>
    <property type="project" value="UniProtKB-UniRule"/>
</dbReference>
<dbReference type="SMART" id="SM00220">
    <property type="entry name" value="S_TKc"/>
    <property type="match status" value="1"/>
</dbReference>
<keyword evidence="15" id="KW-1133">Transmembrane helix</keyword>
<evidence type="ECO:0000313" key="19">
    <source>
        <dbReference type="Proteomes" id="UP000245998"/>
    </source>
</evidence>
<feature type="region of interest" description="Disordered" evidence="14">
    <location>
        <begin position="297"/>
        <end position="321"/>
    </location>
</feature>
<evidence type="ECO:0000256" key="6">
    <source>
        <dbReference type="ARBA" id="ARBA00022777"/>
    </source>
</evidence>
<evidence type="ECO:0000256" key="13">
    <source>
        <dbReference type="PROSITE-ProRule" id="PRU10141"/>
    </source>
</evidence>
<evidence type="ECO:0000256" key="4">
    <source>
        <dbReference type="ARBA" id="ARBA00022679"/>
    </source>
</evidence>
<dbReference type="CDD" id="cd06577">
    <property type="entry name" value="PASTA_pknB"/>
    <property type="match status" value="3"/>
</dbReference>
<comment type="catalytic activity">
    <reaction evidence="9">
        <text>L-threonyl-[protein] + ATP = O-phospho-L-threonyl-[protein] + ADP + H(+)</text>
        <dbReference type="Rhea" id="RHEA:46608"/>
        <dbReference type="Rhea" id="RHEA-COMP:11060"/>
        <dbReference type="Rhea" id="RHEA-COMP:11605"/>
        <dbReference type="ChEBI" id="CHEBI:15378"/>
        <dbReference type="ChEBI" id="CHEBI:30013"/>
        <dbReference type="ChEBI" id="CHEBI:30616"/>
        <dbReference type="ChEBI" id="CHEBI:61977"/>
        <dbReference type="ChEBI" id="CHEBI:456216"/>
        <dbReference type="EC" id="2.7.11.1"/>
    </reaction>
</comment>
<dbReference type="Proteomes" id="UP000245998">
    <property type="component" value="Unassembled WGS sequence"/>
</dbReference>
<keyword evidence="2" id="KW-0723">Serine/threonine-protein kinase</keyword>
<dbReference type="SUPFAM" id="SSF56112">
    <property type="entry name" value="Protein kinase-like (PK-like)"/>
    <property type="match status" value="1"/>
</dbReference>
<evidence type="ECO:0000256" key="10">
    <source>
        <dbReference type="ARBA" id="ARBA00048679"/>
    </source>
</evidence>
<evidence type="ECO:0000256" key="5">
    <source>
        <dbReference type="ARBA" id="ARBA00022741"/>
    </source>
</evidence>
<feature type="binding site" evidence="13">
    <location>
        <position position="39"/>
    </location>
    <ligand>
        <name>ATP</name>
        <dbReference type="ChEBI" id="CHEBI:30616"/>
    </ligand>
</feature>
<dbReference type="Gene3D" id="3.30.200.20">
    <property type="entry name" value="Phosphorylase Kinase, domain 1"/>
    <property type="match status" value="1"/>
</dbReference>
<keyword evidence="8" id="KW-0735">Signal-anchor</keyword>
<keyword evidence="5 13" id="KW-0547">Nucleotide-binding</keyword>
<comment type="catalytic activity">
    <reaction evidence="10">
        <text>L-seryl-[protein] + ATP = O-phospho-L-seryl-[protein] + ADP + H(+)</text>
        <dbReference type="Rhea" id="RHEA:17989"/>
        <dbReference type="Rhea" id="RHEA-COMP:9863"/>
        <dbReference type="Rhea" id="RHEA-COMP:11604"/>
        <dbReference type="ChEBI" id="CHEBI:15378"/>
        <dbReference type="ChEBI" id="CHEBI:29999"/>
        <dbReference type="ChEBI" id="CHEBI:30616"/>
        <dbReference type="ChEBI" id="CHEBI:83421"/>
        <dbReference type="ChEBI" id="CHEBI:456216"/>
        <dbReference type="EC" id="2.7.11.1"/>
    </reaction>
</comment>
<keyword evidence="6 18" id="KW-0418">Kinase</keyword>
<dbReference type="InterPro" id="IPR017441">
    <property type="entry name" value="Protein_kinase_ATP_BS"/>
</dbReference>
<evidence type="ECO:0000256" key="14">
    <source>
        <dbReference type="SAM" id="MobiDB-lite"/>
    </source>
</evidence>
<feature type="region of interest" description="Disordered" evidence="14">
    <location>
        <begin position="557"/>
        <end position="586"/>
    </location>
</feature>
<dbReference type="Gene3D" id="2.60.40.2560">
    <property type="match status" value="1"/>
</dbReference>
<dbReference type="SMART" id="SM00740">
    <property type="entry name" value="PASTA"/>
    <property type="match status" value="3"/>
</dbReference>
<dbReference type="GO" id="GO:0004674">
    <property type="term" value="F:protein serine/threonine kinase activity"/>
    <property type="evidence" value="ECO:0007669"/>
    <property type="project" value="UniProtKB-KW"/>
</dbReference>
<evidence type="ECO:0000256" key="1">
    <source>
        <dbReference type="ARBA" id="ARBA00012513"/>
    </source>
</evidence>
<dbReference type="CDD" id="cd14014">
    <property type="entry name" value="STKc_PknB_like"/>
    <property type="match status" value="1"/>
</dbReference>
<evidence type="ECO:0000256" key="3">
    <source>
        <dbReference type="ARBA" id="ARBA00022544"/>
    </source>
</evidence>
<keyword evidence="4" id="KW-0808">Transferase</keyword>
<dbReference type="GO" id="GO:0071224">
    <property type="term" value="P:cellular response to peptidoglycan"/>
    <property type="evidence" value="ECO:0007669"/>
    <property type="project" value="UniProtKB-ARBA"/>
</dbReference>
<sequence length="667" mass="74761">MINKRLNERYKLLEVVGDGGMAIVYKAKDLILDRIVAVKVLRTEFSNDTEFILRFRREAESATSLSHPNIVNIFDVGEEDHVYYIVMEYVEGKTLKEYIRESAPLPIDEALAITNKIASAIRHAHENHIIHRDIKPHNILLTDKGEVKVTDFGIAMAMTSATITHTKSVLGSVHYFSPEQAKGSIANEKSDIYSLGVVLYEMVTGVLPFTGDSPVTVALKHLQDDFTLPKLLNNEIPQNVENIICKAMEKNPILRYDNVAQMQEDLAVALEPTVEHQPLQKGIDDNEKTKVLAPVSLNNHKNSDGSSASDKGKAPPKQKKEKKKKKRYVFLSVILLLLLGIGAAAFAIVPSLFYVKDVSVPDVTGKTYSEAVELLEKNHLKPEREEEHHHDVEEEKVIRQSPSPKTMVKENSQVTVVVSLGKEKLVLENFEGKSKENVERIVEDMGFKNVVWNEEKSDEEAGTIVSQSPQAGEEIVVGETVLTLRYSSGVQTVVLDNLIGMSKNSVDKYMENKNLKAEYKEEFSDKVDKNHVISQDPDPYVELNKGSKVKIVLSKGEAPKKSDYVPPVQEHKPNKPSPSEQDKKQPITFEVSQPIEIEDGREFEVVIQYQDAKNKNGIAAKETISKSKTYTFPLTVAPNGQASFQLILNGEEIKNKTYSYNEAKKME</sequence>
<dbReference type="GO" id="GO:0009847">
    <property type="term" value="P:spore germination"/>
    <property type="evidence" value="ECO:0007669"/>
    <property type="project" value="UniProtKB-ARBA"/>
</dbReference>
<feature type="domain" description="Protein kinase" evidence="16">
    <location>
        <begin position="10"/>
        <end position="274"/>
    </location>
</feature>
<feature type="region of interest" description="Disordered" evidence="14">
    <location>
        <begin position="382"/>
        <end position="405"/>
    </location>
</feature>
<feature type="compositionally biased region" description="Basic and acidic residues" evidence="14">
    <location>
        <begin position="382"/>
        <end position="398"/>
    </location>
</feature>
<dbReference type="PANTHER" id="PTHR43289:SF34">
    <property type="entry name" value="SERINE_THREONINE-PROTEIN KINASE YBDM-RELATED"/>
    <property type="match status" value="1"/>
</dbReference>
<evidence type="ECO:0000256" key="8">
    <source>
        <dbReference type="ARBA" id="ARBA00022968"/>
    </source>
</evidence>
<reference evidence="18 19" key="1">
    <citation type="submission" date="2018-04" db="EMBL/GenBank/DDBJ databases">
        <title>Camelliibacillus theae gen. nov., sp. nov., isolated from Pu'er tea.</title>
        <authorList>
            <person name="Niu L."/>
        </authorList>
    </citation>
    <scope>NUCLEOTIDE SEQUENCE [LARGE SCALE GENOMIC DNA]</scope>
    <source>
        <strain evidence="18 19">T8</strain>
    </source>
</reference>
<evidence type="ECO:0000256" key="2">
    <source>
        <dbReference type="ARBA" id="ARBA00022527"/>
    </source>
</evidence>
<dbReference type="InterPro" id="IPR008271">
    <property type="entry name" value="Ser/Thr_kinase_AS"/>
</dbReference>
<keyword evidence="15" id="KW-0472">Membrane</keyword>
<dbReference type="Gene3D" id="3.30.10.20">
    <property type="match status" value="3"/>
</dbReference>
<keyword evidence="3" id="KW-0309">Germination</keyword>
<dbReference type="PROSITE" id="PS00107">
    <property type="entry name" value="PROTEIN_KINASE_ATP"/>
    <property type="match status" value="1"/>
</dbReference>
<dbReference type="Gene3D" id="1.10.510.10">
    <property type="entry name" value="Transferase(Phosphotransferase) domain 1"/>
    <property type="match status" value="1"/>
</dbReference>
<evidence type="ECO:0000259" key="17">
    <source>
        <dbReference type="PROSITE" id="PS51178"/>
    </source>
</evidence>
<proteinExistence type="predicted"/>
<evidence type="ECO:0000256" key="7">
    <source>
        <dbReference type="ARBA" id="ARBA00022840"/>
    </source>
</evidence>
<dbReference type="SUPFAM" id="SSF54184">
    <property type="entry name" value="Penicillin-binding protein 2x (pbp-2x), c-terminal domain"/>
    <property type="match status" value="1"/>
</dbReference>
<dbReference type="AlphaFoldDB" id="A0A2U1K7U6"/>
<accession>A0A2U1K7U6</accession>
<evidence type="ECO:0000259" key="16">
    <source>
        <dbReference type="PROSITE" id="PS50011"/>
    </source>
</evidence>
<feature type="compositionally biased region" description="Basic and acidic residues" evidence="14">
    <location>
        <begin position="557"/>
        <end position="573"/>
    </location>
</feature>
<dbReference type="PROSITE" id="PS51178">
    <property type="entry name" value="PASTA"/>
    <property type="match status" value="3"/>
</dbReference>
<dbReference type="NCBIfam" id="NF033483">
    <property type="entry name" value="PknB_PASTA_kin"/>
    <property type="match status" value="1"/>
</dbReference>
<dbReference type="FunFam" id="3.30.200.20:FF:000035">
    <property type="entry name" value="Serine/threonine protein kinase Stk1"/>
    <property type="match status" value="1"/>
</dbReference>
<feature type="compositionally biased region" description="Polar residues" evidence="14">
    <location>
        <begin position="297"/>
        <end position="309"/>
    </location>
</feature>
<evidence type="ECO:0000256" key="11">
    <source>
        <dbReference type="ARBA" id="ARBA00060432"/>
    </source>
</evidence>
<dbReference type="FunFam" id="1.10.510.10:FF:000021">
    <property type="entry name" value="Serine/threonine protein kinase"/>
    <property type="match status" value="1"/>
</dbReference>
<dbReference type="EMBL" id="QCZG01000001">
    <property type="protein sequence ID" value="PWA13462.1"/>
    <property type="molecule type" value="Genomic_DNA"/>
</dbReference>
<comment type="caution">
    <text evidence="18">The sequence shown here is derived from an EMBL/GenBank/DDBJ whole genome shotgun (WGS) entry which is preliminary data.</text>
</comment>
<organism evidence="18 19">
    <name type="scientific">Pueribacillus theae</name>
    <dbReference type="NCBI Taxonomy" id="2171751"/>
    <lineage>
        <taxon>Bacteria</taxon>
        <taxon>Bacillati</taxon>
        <taxon>Bacillota</taxon>
        <taxon>Bacilli</taxon>
        <taxon>Bacillales</taxon>
        <taxon>Bacillaceae</taxon>
        <taxon>Pueribacillus</taxon>
    </lineage>
</organism>
<evidence type="ECO:0000313" key="18">
    <source>
        <dbReference type="EMBL" id="PWA13462.1"/>
    </source>
</evidence>
<dbReference type="PROSITE" id="PS00108">
    <property type="entry name" value="PROTEIN_KINASE_ST"/>
    <property type="match status" value="1"/>
</dbReference>
<protein>
    <recommendedName>
        <fullName evidence="12">Serine/threonine-protein kinase PrkC</fullName>
        <ecNumber evidence="1">2.7.11.1</ecNumber>
    </recommendedName>
</protein>
<dbReference type="InterPro" id="IPR000719">
    <property type="entry name" value="Prot_kinase_dom"/>
</dbReference>
<name>A0A2U1K7U6_9BACI</name>
<dbReference type="Pfam" id="PF00069">
    <property type="entry name" value="Pkinase"/>
    <property type="match status" value="1"/>
</dbReference>
<evidence type="ECO:0000256" key="9">
    <source>
        <dbReference type="ARBA" id="ARBA00047899"/>
    </source>
</evidence>
<dbReference type="PROSITE" id="PS50011">
    <property type="entry name" value="PROTEIN_KINASE_DOM"/>
    <property type="match status" value="1"/>
</dbReference>
<dbReference type="OrthoDB" id="9788659at2"/>
<evidence type="ECO:0000256" key="15">
    <source>
        <dbReference type="SAM" id="Phobius"/>
    </source>
</evidence>
<keyword evidence="7 13" id="KW-0067">ATP-binding</keyword>
<feature type="transmembrane region" description="Helical" evidence="15">
    <location>
        <begin position="328"/>
        <end position="354"/>
    </location>
</feature>
<keyword evidence="15" id="KW-0812">Transmembrane</keyword>
<dbReference type="RefSeq" id="WP_116552966.1">
    <property type="nucleotide sequence ID" value="NZ_QCZG01000001.1"/>
</dbReference>
<feature type="domain" description="PASTA" evidence="17">
    <location>
        <begin position="421"/>
        <end position="488"/>
    </location>
</feature>
<keyword evidence="19" id="KW-1185">Reference proteome</keyword>
<dbReference type="GO" id="GO:0007165">
    <property type="term" value="P:signal transduction"/>
    <property type="evidence" value="ECO:0007669"/>
    <property type="project" value="UniProtKB-ARBA"/>
</dbReference>
<evidence type="ECO:0000256" key="12">
    <source>
        <dbReference type="ARBA" id="ARBA00070041"/>
    </source>
</evidence>
<dbReference type="InterPro" id="IPR011009">
    <property type="entry name" value="Kinase-like_dom_sf"/>
</dbReference>
<dbReference type="Pfam" id="PF03793">
    <property type="entry name" value="PASTA"/>
    <property type="match status" value="3"/>
</dbReference>
<dbReference type="EC" id="2.7.11.1" evidence="1"/>
<dbReference type="PANTHER" id="PTHR43289">
    <property type="entry name" value="MITOGEN-ACTIVATED PROTEIN KINASE KINASE KINASE 20-RELATED"/>
    <property type="match status" value="1"/>
</dbReference>
<dbReference type="InterPro" id="IPR005543">
    <property type="entry name" value="PASTA_dom"/>
</dbReference>
<feature type="domain" description="PASTA" evidence="17">
    <location>
        <begin position="354"/>
        <end position="420"/>
    </location>
</feature>
<gene>
    <name evidence="18" type="primary">pknB</name>
    <name evidence="18" type="ORF">DCC39_00800</name>
</gene>